<dbReference type="AlphaFoldDB" id="A0AAD7PB10"/>
<dbReference type="KEGG" id="qsa:O6P43_029290"/>
<comment type="caution">
    <text evidence="3">The sequence shown here is derived from an EMBL/GenBank/DDBJ whole genome shotgun (WGS) entry which is preliminary data.</text>
</comment>
<dbReference type="Proteomes" id="UP001163823">
    <property type="component" value="Chromosome 12"/>
</dbReference>
<accession>A0AAD7PB10</accession>
<evidence type="ECO:0000313" key="3">
    <source>
        <dbReference type="EMBL" id="KAJ7948866.1"/>
    </source>
</evidence>
<evidence type="ECO:0000313" key="4">
    <source>
        <dbReference type="Proteomes" id="UP001163823"/>
    </source>
</evidence>
<feature type="domain" description="VQ" evidence="2">
    <location>
        <begin position="13"/>
        <end position="39"/>
    </location>
</feature>
<organism evidence="3 4">
    <name type="scientific">Quillaja saponaria</name>
    <name type="common">Soap bark tree</name>
    <dbReference type="NCBI Taxonomy" id="32244"/>
    <lineage>
        <taxon>Eukaryota</taxon>
        <taxon>Viridiplantae</taxon>
        <taxon>Streptophyta</taxon>
        <taxon>Embryophyta</taxon>
        <taxon>Tracheophyta</taxon>
        <taxon>Spermatophyta</taxon>
        <taxon>Magnoliopsida</taxon>
        <taxon>eudicotyledons</taxon>
        <taxon>Gunneridae</taxon>
        <taxon>Pentapetalae</taxon>
        <taxon>rosids</taxon>
        <taxon>fabids</taxon>
        <taxon>Fabales</taxon>
        <taxon>Quillajaceae</taxon>
        <taxon>Quillaja</taxon>
    </lineage>
</organism>
<name>A0AAD7PB10_QUISA</name>
<evidence type="ECO:0000256" key="1">
    <source>
        <dbReference type="SAM" id="MobiDB-lite"/>
    </source>
</evidence>
<dbReference type="PANTHER" id="PTHR34777:SF1">
    <property type="entry name" value="VQ MOTIF-CONTAINING PROTEIN 10"/>
    <property type="match status" value="1"/>
</dbReference>
<evidence type="ECO:0000259" key="2">
    <source>
        <dbReference type="Pfam" id="PF05678"/>
    </source>
</evidence>
<feature type="region of interest" description="Disordered" evidence="1">
    <location>
        <begin position="60"/>
        <end position="79"/>
    </location>
</feature>
<dbReference type="InterPro" id="IPR039608">
    <property type="entry name" value="VQ_1/10"/>
</dbReference>
<dbReference type="InterPro" id="IPR008889">
    <property type="entry name" value="VQ"/>
</dbReference>
<dbReference type="EMBL" id="JARAOO010000012">
    <property type="protein sequence ID" value="KAJ7948866.1"/>
    <property type="molecule type" value="Genomic_DNA"/>
</dbReference>
<sequence length="112" mass="12786">MSSGYKQPVKVVIINTHYVETDAVSFKAVVQKLTGKDSDIDYELFEAAAAGGGELAKNNNMRVKEKKKKKKRDRDEVSCRRSSILMKDMSFQEFDMLLSEMPSIDELWPDFT</sequence>
<protein>
    <submittedName>
        <fullName evidence="3">VQ motif containing protein</fullName>
    </submittedName>
</protein>
<proteinExistence type="predicted"/>
<dbReference type="Pfam" id="PF05678">
    <property type="entry name" value="VQ"/>
    <property type="match status" value="1"/>
</dbReference>
<dbReference type="PANTHER" id="PTHR34777">
    <property type="entry name" value="VQ MOTIF-CONTAINING PROTEIN 10"/>
    <property type="match status" value="1"/>
</dbReference>
<reference evidence="3" key="1">
    <citation type="journal article" date="2023" name="Science">
        <title>Elucidation of the pathway for biosynthesis of saponin adjuvants from the soapbark tree.</title>
        <authorList>
            <person name="Reed J."/>
            <person name="Orme A."/>
            <person name="El-Demerdash A."/>
            <person name="Owen C."/>
            <person name="Martin L.B.B."/>
            <person name="Misra R.C."/>
            <person name="Kikuchi S."/>
            <person name="Rejzek M."/>
            <person name="Martin A.C."/>
            <person name="Harkess A."/>
            <person name="Leebens-Mack J."/>
            <person name="Louveau T."/>
            <person name="Stephenson M.J."/>
            <person name="Osbourn A."/>
        </authorList>
    </citation>
    <scope>NUCLEOTIDE SEQUENCE</scope>
    <source>
        <strain evidence="3">S10</strain>
    </source>
</reference>
<gene>
    <name evidence="3" type="ORF">O6P43_029290</name>
</gene>
<keyword evidence="4" id="KW-1185">Reference proteome</keyword>